<organism evidence="1 2">
    <name type="scientific">Peribacillus simplex</name>
    <dbReference type="NCBI Taxonomy" id="1478"/>
    <lineage>
        <taxon>Bacteria</taxon>
        <taxon>Bacillati</taxon>
        <taxon>Bacillota</taxon>
        <taxon>Bacilli</taxon>
        <taxon>Bacillales</taxon>
        <taxon>Bacillaceae</taxon>
        <taxon>Peribacillus</taxon>
    </lineage>
</organism>
<gene>
    <name evidence="1" type="ORF">BN1180_00115</name>
</gene>
<keyword evidence="2" id="KW-1185">Reference proteome</keyword>
<dbReference type="EMBL" id="CCXW01000001">
    <property type="protein sequence ID" value="CEG30020.1"/>
    <property type="molecule type" value="Genomic_DNA"/>
</dbReference>
<accession>A0AAN2PEJ1</accession>
<dbReference type="Proteomes" id="UP000182110">
    <property type="component" value="Unassembled WGS sequence"/>
</dbReference>
<evidence type="ECO:0000313" key="2">
    <source>
        <dbReference type="Proteomes" id="UP000182110"/>
    </source>
</evidence>
<name>A0AAN2PEJ1_9BACI</name>
<dbReference type="AlphaFoldDB" id="A0AAN2PEJ1"/>
<comment type="caution">
    <text evidence="1">The sequence shown here is derived from an EMBL/GenBank/DDBJ whole genome shotgun (WGS) entry which is preliminary data.</text>
</comment>
<reference evidence="1 2" key="1">
    <citation type="journal article" date="2014" name="Genome Announc.">
        <title>Genome Sequence of Bacillus simplex Strain P558, Isolated from a Human Fecal Sample.</title>
        <authorList>
            <person name="Croce O."/>
            <person name="Hugon P."/>
            <person name="Lagier J.C."/>
            <person name="Bibi F."/>
            <person name="Robert C."/>
            <person name="Azhar E.I."/>
            <person name="Raoult D."/>
            <person name="Fournier P.E."/>
        </authorList>
    </citation>
    <scope>NUCLEOTIDE SEQUENCE [LARGE SCALE GENOMIC DNA]</scope>
    <source>
        <strain evidence="1 2">P558</strain>
    </source>
</reference>
<evidence type="ECO:0000313" key="1">
    <source>
        <dbReference type="EMBL" id="CEG30020.1"/>
    </source>
</evidence>
<sequence length="75" mass="8587">MSSRIAAVDVGNDVKTIFGRLELTTIYTKCHCKRHEDRPVIGIEELDVKKTWKGYMLESIHQPCKTIMPLIVSEI</sequence>
<proteinExistence type="predicted"/>
<protein>
    <submittedName>
        <fullName evidence="1">Actin-like ATPase domain-containing protein</fullName>
    </submittedName>
</protein>